<dbReference type="Proteomes" id="UP000314294">
    <property type="component" value="Unassembled WGS sequence"/>
</dbReference>
<evidence type="ECO:0000256" key="2">
    <source>
        <dbReference type="SAM" id="SignalP"/>
    </source>
</evidence>
<evidence type="ECO:0000313" key="3">
    <source>
        <dbReference type="EMBL" id="TNN22946.1"/>
    </source>
</evidence>
<reference evidence="3 4" key="1">
    <citation type="submission" date="2019-03" db="EMBL/GenBank/DDBJ databases">
        <title>First draft genome of Liparis tanakae, snailfish: a comprehensive survey of snailfish specific genes.</title>
        <authorList>
            <person name="Kim W."/>
            <person name="Song I."/>
            <person name="Jeong J.-H."/>
            <person name="Kim D."/>
            <person name="Kim S."/>
            <person name="Ryu S."/>
            <person name="Song J.Y."/>
            <person name="Lee S.K."/>
        </authorList>
    </citation>
    <scope>NUCLEOTIDE SEQUENCE [LARGE SCALE GENOMIC DNA]</scope>
    <source>
        <tissue evidence="3">Muscle</tissue>
    </source>
</reference>
<dbReference type="EMBL" id="SRLO01020402">
    <property type="protein sequence ID" value="TNN22946.1"/>
    <property type="molecule type" value="Genomic_DNA"/>
</dbReference>
<gene>
    <name evidence="3" type="ORF">EYF80_066938</name>
</gene>
<feature type="signal peptide" evidence="2">
    <location>
        <begin position="1"/>
        <end position="22"/>
    </location>
</feature>
<name>A0A4Z2E239_9TELE</name>
<keyword evidence="2" id="KW-0732">Signal</keyword>
<evidence type="ECO:0000256" key="1">
    <source>
        <dbReference type="SAM" id="MobiDB-lite"/>
    </source>
</evidence>
<feature type="region of interest" description="Disordered" evidence="1">
    <location>
        <begin position="82"/>
        <end position="105"/>
    </location>
</feature>
<sequence>MSIMLIMMFLWVFLYFPTRRDTVSQPGRPVHMWVFPPSFFHSRTWQVDNGREDVSDFTARLKPLTVYLGGPTWVVLLLDSSSTRRSRGRGSDRFTSTSRFLSLSF</sequence>
<evidence type="ECO:0000313" key="4">
    <source>
        <dbReference type="Proteomes" id="UP000314294"/>
    </source>
</evidence>
<accession>A0A4Z2E239</accession>
<evidence type="ECO:0008006" key="5">
    <source>
        <dbReference type="Google" id="ProtNLM"/>
    </source>
</evidence>
<organism evidence="3 4">
    <name type="scientific">Liparis tanakae</name>
    <name type="common">Tanaka's snailfish</name>
    <dbReference type="NCBI Taxonomy" id="230148"/>
    <lineage>
        <taxon>Eukaryota</taxon>
        <taxon>Metazoa</taxon>
        <taxon>Chordata</taxon>
        <taxon>Craniata</taxon>
        <taxon>Vertebrata</taxon>
        <taxon>Euteleostomi</taxon>
        <taxon>Actinopterygii</taxon>
        <taxon>Neopterygii</taxon>
        <taxon>Teleostei</taxon>
        <taxon>Neoteleostei</taxon>
        <taxon>Acanthomorphata</taxon>
        <taxon>Eupercaria</taxon>
        <taxon>Perciformes</taxon>
        <taxon>Cottioidei</taxon>
        <taxon>Cottales</taxon>
        <taxon>Liparidae</taxon>
        <taxon>Liparis</taxon>
    </lineage>
</organism>
<keyword evidence="4" id="KW-1185">Reference proteome</keyword>
<protein>
    <recommendedName>
        <fullName evidence="5">Secreted protein</fullName>
    </recommendedName>
</protein>
<feature type="compositionally biased region" description="Low complexity" evidence="1">
    <location>
        <begin position="93"/>
        <end position="105"/>
    </location>
</feature>
<proteinExistence type="predicted"/>
<dbReference type="AlphaFoldDB" id="A0A4Z2E239"/>
<feature type="chain" id="PRO_5021268154" description="Secreted protein" evidence="2">
    <location>
        <begin position="23"/>
        <end position="105"/>
    </location>
</feature>
<comment type="caution">
    <text evidence="3">The sequence shown here is derived from an EMBL/GenBank/DDBJ whole genome shotgun (WGS) entry which is preliminary data.</text>
</comment>